<feature type="compositionally biased region" description="Basic and acidic residues" evidence="1">
    <location>
        <begin position="81"/>
        <end position="112"/>
    </location>
</feature>
<keyword evidence="2" id="KW-0732">Signal</keyword>
<feature type="chain" id="PRO_5043452958" description="Root meristem growth factor 8" evidence="2">
    <location>
        <begin position="24"/>
        <end position="148"/>
    </location>
</feature>
<feature type="signal peptide" evidence="2">
    <location>
        <begin position="1"/>
        <end position="23"/>
    </location>
</feature>
<proteinExistence type="predicted"/>
<evidence type="ECO:0008006" key="4">
    <source>
        <dbReference type="Google" id="ProtNLM"/>
    </source>
</evidence>
<comment type="caution">
    <text evidence="3">The sequence shown here is derived from an EMBL/GenBank/DDBJ whole genome shotgun (WGS) entry which is preliminary data.</text>
</comment>
<evidence type="ECO:0000313" key="3">
    <source>
        <dbReference type="EMBL" id="KAL0446972.1"/>
    </source>
</evidence>
<sequence length="148" mass="17282">MELLHLLAALSVVVSFLLAPCSSSTASDQVIRQKPLQQYGNSAVRQEHFTLLSLPRKLNLQEEATVKKKSADDEDHLPRKKLMEASSDKKRHDEKEEKMMVQHDEQAAGRGTWREWVESPRRSEYFSMDYAWVRRRRPIHNKKIPFVP</sequence>
<organism evidence="3">
    <name type="scientific">Sesamum latifolium</name>
    <dbReference type="NCBI Taxonomy" id="2727402"/>
    <lineage>
        <taxon>Eukaryota</taxon>
        <taxon>Viridiplantae</taxon>
        <taxon>Streptophyta</taxon>
        <taxon>Embryophyta</taxon>
        <taxon>Tracheophyta</taxon>
        <taxon>Spermatophyta</taxon>
        <taxon>Magnoliopsida</taxon>
        <taxon>eudicotyledons</taxon>
        <taxon>Gunneridae</taxon>
        <taxon>Pentapetalae</taxon>
        <taxon>asterids</taxon>
        <taxon>lamiids</taxon>
        <taxon>Lamiales</taxon>
        <taxon>Pedaliaceae</taxon>
        <taxon>Sesamum</taxon>
    </lineage>
</organism>
<evidence type="ECO:0000256" key="1">
    <source>
        <dbReference type="SAM" id="MobiDB-lite"/>
    </source>
</evidence>
<gene>
    <name evidence="3" type="ORF">Slati_1825100</name>
</gene>
<feature type="region of interest" description="Disordered" evidence="1">
    <location>
        <begin position="64"/>
        <end position="112"/>
    </location>
</feature>
<reference evidence="3" key="2">
    <citation type="journal article" date="2024" name="Plant">
        <title>Genomic evolution and insights into agronomic trait innovations of Sesamum species.</title>
        <authorList>
            <person name="Miao H."/>
            <person name="Wang L."/>
            <person name="Qu L."/>
            <person name="Liu H."/>
            <person name="Sun Y."/>
            <person name="Le M."/>
            <person name="Wang Q."/>
            <person name="Wei S."/>
            <person name="Zheng Y."/>
            <person name="Lin W."/>
            <person name="Duan Y."/>
            <person name="Cao H."/>
            <person name="Xiong S."/>
            <person name="Wang X."/>
            <person name="Wei L."/>
            <person name="Li C."/>
            <person name="Ma Q."/>
            <person name="Ju M."/>
            <person name="Zhao R."/>
            <person name="Li G."/>
            <person name="Mu C."/>
            <person name="Tian Q."/>
            <person name="Mei H."/>
            <person name="Zhang T."/>
            <person name="Gao T."/>
            <person name="Zhang H."/>
        </authorList>
    </citation>
    <scope>NUCLEOTIDE SEQUENCE</scope>
    <source>
        <strain evidence="3">KEN1</strain>
    </source>
</reference>
<evidence type="ECO:0000256" key="2">
    <source>
        <dbReference type="SAM" id="SignalP"/>
    </source>
</evidence>
<protein>
    <recommendedName>
        <fullName evidence="4">Root meristem growth factor 8</fullName>
    </recommendedName>
</protein>
<reference evidence="3" key="1">
    <citation type="submission" date="2020-06" db="EMBL/GenBank/DDBJ databases">
        <authorList>
            <person name="Li T."/>
            <person name="Hu X."/>
            <person name="Zhang T."/>
            <person name="Song X."/>
            <person name="Zhang H."/>
            <person name="Dai N."/>
            <person name="Sheng W."/>
            <person name="Hou X."/>
            <person name="Wei L."/>
        </authorList>
    </citation>
    <scope>NUCLEOTIDE SEQUENCE</scope>
    <source>
        <strain evidence="3">KEN1</strain>
        <tissue evidence="3">Leaf</tissue>
    </source>
</reference>
<dbReference type="EMBL" id="JACGWN010000006">
    <property type="protein sequence ID" value="KAL0446972.1"/>
    <property type="molecule type" value="Genomic_DNA"/>
</dbReference>
<name>A0AAW2X2N5_9LAMI</name>
<dbReference type="AlphaFoldDB" id="A0AAW2X2N5"/>
<accession>A0AAW2X2N5</accession>